<protein>
    <recommendedName>
        <fullName evidence="5">Thioesterase domain-containing protein</fullName>
    </recommendedName>
</protein>
<accession>A0A061HCI8</accession>
<evidence type="ECO:0000256" key="1">
    <source>
        <dbReference type="ARBA" id="ARBA00038476"/>
    </source>
</evidence>
<proteinExistence type="inferred from homology"/>
<dbReference type="eggNOG" id="KOG4366">
    <property type="taxonomic scope" value="Eukaryota"/>
</dbReference>
<dbReference type="Pfam" id="PF13279">
    <property type="entry name" value="4HBT_2"/>
    <property type="match status" value="1"/>
</dbReference>
<dbReference type="HOGENOM" id="CLU_043860_0_0_1"/>
<dbReference type="AlphaFoldDB" id="A0A061HCI8"/>
<name>A0A061HCI8_9BASI</name>
<dbReference type="GeneID" id="19318260"/>
<feature type="region of interest" description="Disordered" evidence="2">
    <location>
        <begin position="409"/>
        <end position="441"/>
    </location>
</feature>
<dbReference type="RefSeq" id="XP_007879868.1">
    <property type="nucleotide sequence ID" value="XM_007881677.1"/>
</dbReference>
<dbReference type="SUPFAM" id="SSF54637">
    <property type="entry name" value="Thioesterase/thiol ester dehydrase-isomerase"/>
    <property type="match status" value="1"/>
</dbReference>
<sequence>MTGGSSTVSRAPPPHVVPSYGVRSLISLLLSPSLLRIVRSFFSGPITLDPPLSVRLLIVALVVANWRSLPLVWHYRVFYPAVAARAKARASIHPLLPFIPSSSHPTTASEPKLRLDKLPLGRDLFDDFSTHTLVASLDDCDFNGHLSNSCYAKALDYTRMTWISQRFLKMHFDGAWMALGGSAFAFHKEIPALARYQIRMGVEAWDDKWFYVVGRFVSPAAKSPSSTLIKVKEYASSIISPATHRPNSAKSASSLSEAAATDPASGATGSGRSRSSSAAASEVVYCTSVSRYCFKSGRRTIPPWLILASSGYGTWASTRTNWTKAEELRAKVLRDTQREHRAKTGRELPRDGIIAGGGYRKAGFLTRYRLESERTGSDDERWMDKADWQLDEFEERRLQGFERLKRTVGGVVPASSSLSSSSPPSGTETSEAPTPTGAGSP</sequence>
<evidence type="ECO:0000256" key="2">
    <source>
        <dbReference type="SAM" id="MobiDB-lite"/>
    </source>
</evidence>
<evidence type="ECO:0008006" key="5">
    <source>
        <dbReference type="Google" id="ProtNLM"/>
    </source>
</evidence>
<dbReference type="KEGG" id="pfp:PFL1_04153"/>
<dbReference type="PANTHER" id="PTHR12475">
    <property type="match status" value="1"/>
</dbReference>
<reference evidence="3 4" key="1">
    <citation type="journal article" date="2013" name="Plant Cell">
        <title>The transition from a phytopathogenic smut ancestor to an anamorphic biocontrol agent deciphered by comparative whole-genome analysis.</title>
        <authorList>
            <person name="Lefebvre F."/>
            <person name="Joly D.L."/>
            <person name="Labbe C."/>
            <person name="Teichmann B."/>
            <person name="Linning R."/>
            <person name="Belzile F."/>
            <person name="Bakkeren G."/>
            <person name="Belanger R.R."/>
        </authorList>
    </citation>
    <scope>NUCLEOTIDE SEQUENCE [LARGE SCALE GENOMIC DNA]</scope>
    <source>
        <strain evidence="3 4">PF-1</strain>
    </source>
</reference>
<evidence type="ECO:0000313" key="3">
    <source>
        <dbReference type="EMBL" id="EPQ28326.1"/>
    </source>
</evidence>
<feature type="compositionally biased region" description="Low complexity" evidence="2">
    <location>
        <begin position="248"/>
        <end position="274"/>
    </location>
</feature>
<evidence type="ECO:0000313" key="4">
    <source>
        <dbReference type="Proteomes" id="UP000053664"/>
    </source>
</evidence>
<dbReference type="OrthoDB" id="265761at2759"/>
<comment type="similarity">
    <text evidence="1">Belongs to the lcsJ thioesterase family.</text>
</comment>
<dbReference type="InterPro" id="IPR051490">
    <property type="entry name" value="THEM6_lcsJ_thioesterase"/>
</dbReference>
<feature type="region of interest" description="Disordered" evidence="2">
    <location>
        <begin position="242"/>
        <end position="274"/>
    </location>
</feature>
<dbReference type="Gene3D" id="3.10.129.10">
    <property type="entry name" value="Hotdog Thioesterase"/>
    <property type="match status" value="1"/>
</dbReference>
<dbReference type="PANTHER" id="PTHR12475:SF4">
    <property type="entry name" value="PROTEIN THEM6"/>
    <property type="match status" value="1"/>
</dbReference>
<gene>
    <name evidence="3" type="ORF">PFL1_04153</name>
</gene>
<dbReference type="InterPro" id="IPR029069">
    <property type="entry name" value="HotDog_dom_sf"/>
</dbReference>
<dbReference type="EMBL" id="KE361635">
    <property type="protein sequence ID" value="EPQ28326.1"/>
    <property type="molecule type" value="Genomic_DNA"/>
</dbReference>
<organism evidence="3 4">
    <name type="scientific">Pseudozyma flocculosa PF-1</name>
    <dbReference type="NCBI Taxonomy" id="1277687"/>
    <lineage>
        <taxon>Eukaryota</taxon>
        <taxon>Fungi</taxon>
        <taxon>Dikarya</taxon>
        <taxon>Basidiomycota</taxon>
        <taxon>Ustilaginomycotina</taxon>
        <taxon>Ustilaginomycetes</taxon>
        <taxon>Ustilaginales</taxon>
        <taxon>Ustilaginaceae</taxon>
        <taxon>Pseudozyma</taxon>
    </lineage>
</organism>
<dbReference type="Proteomes" id="UP000053664">
    <property type="component" value="Unassembled WGS sequence"/>
</dbReference>